<dbReference type="GO" id="GO:0043161">
    <property type="term" value="P:proteasome-mediated ubiquitin-dependent protein catabolic process"/>
    <property type="evidence" value="ECO:0007669"/>
    <property type="project" value="TreeGrafter"/>
</dbReference>
<evidence type="ECO:0000256" key="5">
    <source>
        <dbReference type="ARBA" id="ARBA00032234"/>
    </source>
</evidence>
<dbReference type="GO" id="GO:0005829">
    <property type="term" value="C:cytosol"/>
    <property type="evidence" value="ECO:0007669"/>
    <property type="project" value="TreeGrafter"/>
</dbReference>
<proteinExistence type="predicted"/>
<dbReference type="GO" id="GO:0005634">
    <property type="term" value="C:nucleus"/>
    <property type="evidence" value="ECO:0007669"/>
    <property type="project" value="TreeGrafter"/>
</dbReference>
<gene>
    <name evidence="9" type="ORF">FQA47_022417</name>
</gene>
<protein>
    <recommendedName>
        <fullName evidence="3">E3 ubiquitin-protein ligase E3D</fullName>
        <ecNumber evidence="2">2.3.2.26</ecNumber>
    </recommendedName>
    <alternativeName>
        <fullName evidence="6">HECT-type E3 ubiquitin transferase E3D</fullName>
    </alternativeName>
    <alternativeName>
        <fullName evidence="5">UbcH10-binding protein with a HECT-like domain</fullName>
    </alternativeName>
    <alternativeName>
        <fullName evidence="4">Ubiquitin-conjugating enzyme E2C-binding protein</fullName>
    </alternativeName>
</protein>
<reference evidence="9" key="1">
    <citation type="journal article" name="BMC Genomics">
        <title>Long-read sequencing and de novo genome assembly of marine medaka (Oryzias melastigma).</title>
        <authorList>
            <person name="Liang P."/>
            <person name="Saqib H.S.A."/>
            <person name="Ni X."/>
            <person name="Shen Y."/>
        </authorList>
    </citation>
    <scope>NUCLEOTIDE SEQUENCE</scope>
    <source>
        <strain evidence="9">Bigg-433</strain>
    </source>
</reference>
<evidence type="ECO:0000313" key="10">
    <source>
        <dbReference type="Proteomes" id="UP000646548"/>
    </source>
</evidence>
<dbReference type="Pfam" id="PF09814">
    <property type="entry name" value="HECT_2"/>
    <property type="match status" value="1"/>
</dbReference>
<comment type="subunit">
    <text evidence="8">Interacts with UBE2C/UbcH10 (E2 ubiquitin-conjugating enzyme). In vitro, interacts with cyclin-B.</text>
</comment>
<dbReference type="EMBL" id="WKFB01000292">
    <property type="protein sequence ID" value="KAF6728124.1"/>
    <property type="molecule type" value="Genomic_DNA"/>
</dbReference>
<dbReference type="InterPro" id="IPR019193">
    <property type="entry name" value="UBQ-conj_enz_E2-bd_prot"/>
</dbReference>
<dbReference type="PANTHER" id="PTHR31531">
    <property type="entry name" value="E3 UBIQUITIN-PROTEIN LIGASE E3D FAMILY MEMBER"/>
    <property type="match status" value="1"/>
</dbReference>
<evidence type="ECO:0000256" key="6">
    <source>
        <dbReference type="ARBA" id="ARBA00032298"/>
    </source>
</evidence>
<evidence type="ECO:0000256" key="7">
    <source>
        <dbReference type="ARBA" id="ARBA00053831"/>
    </source>
</evidence>
<comment type="function">
    <text evidence="7">E3 ubiquitin-protein ligase which accepts ubiquitin from specific E2 ubiquitin-conjugating enzymes, and transfers it to substrates, generally promoting their degradation by the proteasome. Independently of its E3 ubiquitin-protein ligase activity, acts as an inhibitor of CPSF3 endonuclease activity by blocking CPSF3 active site.</text>
</comment>
<dbReference type="GO" id="GO:0000151">
    <property type="term" value="C:ubiquitin ligase complex"/>
    <property type="evidence" value="ECO:0007669"/>
    <property type="project" value="TreeGrafter"/>
</dbReference>
<evidence type="ECO:0000256" key="4">
    <source>
        <dbReference type="ARBA" id="ARBA00029737"/>
    </source>
</evidence>
<dbReference type="GO" id="GO:0000209">
    <property type="term" value="P:protein polyubiquitination"/>
    <property type="evidence" value="ECO:0007669"/>
    <property type="project" value="TreeGrafter"/>
</dbReference>
<dbReference type="GO" id="GO:0030332">
    <property type="term" value="F:cyclin binding"/>
    <property type="evidence" value="ECO:0007669"/>
    <property type="project" value="TreeGrafter"/>
</dbReference>
<dbReference type="GO" id="GO:0051865">
    <property type="term" value="P:protein autoubiquitination"/>
    <property type="evidence" value="ECO:0007669"/>
    <property type="project" value="TreeGrafter"/>
</dbReference>
<organism evidence="9 10">
    <name type="scientific">Oryzias melastigma</name>
    <name type="common">Marine medaka</name>
    <dbReference type="NCBI Taxonomy" id="30732"/>
    <lineage>
        <taxon>Eukaryota</taxon>
        <taxon>Metazoa</taxon>
        <taxon>Chordata</taxon>
        <taxon>Craniata</taxon>
        <taxon>Vertebrata</taxon>
        <taxon>Euteleostomi</taxon>
        <taxon>Actinopterygii</taxon>
        <taxon>Neopterygii</taxon>
        <taxon>Teleostei</taxon>
        <taxon>Neoteleostei</taxon>
        <taxon>Acanthomorphata</taxon>
        <taxon>Ovalentaria</taxon>
        <taxon>Atherinomorphae</taxon>
        <taxon>Beloniformes</taxon>
        <taxon>Adrianichthyidae</taxon>
        <taxon>Oryziinae</taxon>
        <taxon>Oryzias</taxon>
    </lineage>
</organism>
<dbReference type="GO" id="GO:0031624">
    <property type="term" value="F:ubiquitin conjugating enzyme binding"/>
    <property type="evidence" value="ECO:0007669"/>
    <property type="project" value="TreeGrafter"/>
</dbReference>
<comment type="catalytic activity">
    <reaction evidence="1">
        <text>S-ubiquitinyl-[E2 ubiquitin-conjugating enzyme]-L-cysteine + [acceptor protein]-L-lysine = [E2 ubiquitin-conjugating enzyme]-L-cysteine + N(6)-ubiquitinyl-[acceptor protein]-L-lysine.</text>
        <dbReference type="EC" id="2.3.2.26"/>
    </reaction>
</comment>
<evidence type="ECO:0000256" key="1">
    <source>
        <dbReference type="ARBA" id="ARBA00000885"/>
    </source>
</evidence>
<dbReference type="EC" id="2.3.2.26" evidence="2"/>
<dbReference type="AlphaFoldDB" id="A0A834CHR5"/>
<evidence type="ECO:0000256" key="3">
    <source>
        <dbReference type="ARBA" id="ARBA00013646"/>
    </source>
</evidence>
<dbReference type="PANTHER" id="PTHR31531:SF2">
    <property type="entry name" value="E3 UBIQUITIN-PROTEIN LIGASE E3D"/>
    <property type="match status" value="1"/>
</dbReference>
<sequence length="383" mass="42171">MNMMEHPSCNTRGVGVFLELRKRLLSGLLIVSKEVAGSADHVLVTRGASSLVVRTPRGQLELTLPTGVSFTEGSCIPTPGESSEEELHFRLRITVEQSSHKEASDCVTETLRAKQTYCFYCQGCMTRLLEDRVFKRVLPLPNGSWNAIVDDWCCHPDPFASKKLLPRADDCLLGDTFVLLARDSSCTQTLTEEKPCRRVTFVSCASCSSVLGEAVSPEALKLYVTQVVVEPAVGDPRPAALSRQVYILTLAARLLKLSNSLSTFHFSVQTPDGNAFLLLWLLNSDSIIASVPEKCVGNDSSSAVHSSPLRAARALKLLYITCSDADAPQREVVSHWETSVIAHPLVLPLKVCEELQRVINHSHSELPSSMRSMRSYQVAYLRL</sequence>
<comment type="caution">
    <text evidence="9">The sequence shown here is derived from an EMBL/GenBank/DDBJ whole genome shotgun (WGS) entry which is preliminary data.</text>
</comment>
<evidence type="ECO:0000256" key="2">
    <source>
        <dbReference type="ARBA" id="ARBA00012485"/>
    </source>
</evidence>
<accession>A0A834CHR5</accession>
<dbReference type="Proteomes" id="UP000646548">
    <property type="component" value="Unassembled WGS sequence"/>
</dbReference>
<name>A0A834CHR5_ORYME</name>
<evidence type="ECO:0000256" key="8">
    <source>
        <dbReference type="ARBA" id="ARBA00064185"/>
    </source>
</evidence>
<evidence type="ECO:0000313" key="9">
    <source>
        <dbReference type="EMBL" id="KAF6728124.1"/>
    </source>
</evidence>
<dbReference type="GO" id="GO:0006513">
    <property type="term" value="P:protein monoubiquitination"/>
    <property type="evidence" value="ECO:0007669"/>
    <property type="project" value="TreeGrafter"/>
</dbReference>
<dbReference type="GO" id="GO:0061630">
    <property type="term" value="F:ubiquitin protein ligase activity"/>
    <property type="evidence" value="ECO:0007669"/>
    <property type="project" value="UniProtKB-EC"/>
</dbReference>